<sequence length="422" mass="46196">MNLKRLQQSIEKIATYSDAGVGINRLAYTKAEQDAKRYLIRQFEDEGLTIRVDAVGNVIARREGLRTELPVVAMGSHIDSVYDAGKYDGVIGVMAALEIIRLLNEESIQTLHPIEVIIFSCEESARFSIATVGSKAMAGVLPAIDLHALTDRDGITMAEAFRENQLDLEQVERAVRRPASFKSYVELHIEQGPILEGERLDIGIVSAIAAPTRYRISISGRASHSGTTPMNYRSDALLGAAEIALEIERAAKAEAHKGTVGTVGVLTIQSGSMNTVPGEAYLEIDIRGTDGSSKQMVIERLQAVISRVEQERDLQISCTLLSHEQPVHMHPDIVHDFEETCEENNIRYKVMPSGAGHDAMNMAGLCPTGMLFVPSQDGLSHNPKEYTSIEQIGIGTRLLKDFILKSAIVTTNALQNKCLRSS</sequence>
<reference evidence="5" key="1">
    <citation type="journal article" date="2019" name="Int. J. Syst. Evol. Microbiol.">
        <title>The Global Catalogue of Microorganisms (GCM) 10K type strain sequencing project: providing services to taxonomists for standard genome sequencing and annotation.</title>
        <authorList>
            <consortium name="The Broad Institute Genomics Platform"/>
            <consortium name="The Broad Institute Genome Sequencing Center for Infectious Disease"/>
            <person name="Wu L."/>
            <person name="Ma J."/>
        </authorList>
    </citation>
    <scope>NUCLEOTIDE SEQUENCE [LARGE SCALE GENOMIC DNA]</scope>
    <source>
        <strain evidence="5">CGMCC 4.1434</strain>
    </source>
</reference>
<dbReference type="Gene3D" id="3.40.630.10">
    <property type="entry name" value="Zn peptidases"/>
    <property type="match status" value="1"/>
</dbReference>
<dbReference type="NCBIfam" id="NF006771">
    <property type="entry name" value="PRK09290.1-5"/>
    <property type="match status" value="1"/>
</dbReference>
<evidence type="ECO:0000313" key="4">
    <source>
        <dbReference type="EMBL" id="MFC5590136.1"/>
    </source>
</evidence>
<organism evidence="4 5">
    <name type="scientific">Sporosarcina soli</name>
    <dbReference type="NCBI Taxonomy" id="334736"/>
    <lineage>
        <taxon>Bacteria</taxon>
        <taxon>Bacillati</taxon>
        <taxon>Bacillota</taxon>
        <taxon>Bacilli</taxon>
        <taxon>Bacillales</taxon>
        <taxon>Caryophanaceae</taxon>
        <taxon>Sporosarcina</taxon>
    </lineage>
</organism>
<dbReference type="Gene3D" id="3.30.70.360">
    <property type="match status" value="1"/>
</dbReference>
<dbReference type="SUPFAM" id="SSF55031">
    <property type="entry name" value="Bacterial exopeptidase dimerisation domain"/>
    <property type="match status" value="1"/>
</dbReference>
<dbReference type="EMBL" id="JBHSNO010000007">
    <property type="protein sequence ID" value="MFC5590136.1"/>
    <property type="molecule type" value="Genomic_DNA"/>
</dbReference>
<keyword evidence="5" id="KW-1185">Reference proteome</keyword>
<keyword evidence="2 4" id="KW-0378">Hydrolase</keyword>
<dbReference type="CDD" id="cd03884">
    <property type="entry name" value="M20_bAS"/>
    <property type="match status" value="1"/>
</dbReference>
<comment type="similarity">
    <text evidence="1">Belongs to the peptidase M20 family.</text>
</comment>
<dbReference type="InterPro" id="IPR036264">
    <property type="entry name" value="Bact_exopeptidase_dim_dom"/>
</dbReference>
<proteinExistence type="inferred from homology"/>
<name>A0ABW0TMU8_9BACL</name>
<dbReference type="PANTHER" id="PTHR32494:SF5">
    <property type="entry name" value="ALLANTOATE AMIDOHYDROLASE"/>
    <property type="match status" value="1"/>
</dbReference>
<dbReference type="NCBIfam" id="TIGR01879">
    <property type="entry name" value="hydantase"/>
    <property type="match status" value="1"/>
</dbReference>
<dbReference type="InterPro" id="IPR002933">
    <property type="entry name" value="Peptidase_M20"/>
</dbReference>
<dbReference type="SUPFAM" id="SSF53187">
    <property type="entry name" value="Zn-dependent exopeptidases"/>
    <property type="match status" value="1"/>
</dbReference>
<dbReference type="Pfam" id="PF07687">
    <property type="entry name" value="M20_dimer"/>
    <property type="match status" value="1"/>
</dbReference>
<evidence type="ECO:0000256" key="1">
    <source>
        <dbReference type="ARBA" id="ARBA00006153"/>
    </source>
</evidence>
<dbReference type="GO" id="GO:0016787">
    <property type="term" value="F:hydrolase activity"/>
    <property type="evidence" value="ECO:0007669"/>
    <property type="project" value="UniProtKB-KW"/>
</dbReference>
<comment type="caution">
    <text evidence="4">The sequence shown here is derived from an EMBL/GenBank/DDBJ whole genome shotgun (WGS) entry which is preliminary data.</text>
</comment>
<dbReference type="PIRSF" id="PIRSF001235">
    <property type="entry name" value="Amidase_carbamoylase"/>
    <property type="match status" value="1"/>
</dbReference>
<gene>
    <name evidence="4" type="ORF">ACFPRA_14615</name>
</gene>
<evidence type="ECO:0000256" key="2">
    <source>
        <dbReference type="ARBA" id="ARBA00022801"/>
    </source>
</evidence>
<evidence type="ECO:0000259" key="3">
    <source>
        <dbReference type="Pfam" id="PF07687"/>
    </source>
</evidence>
<dbReference type="RefSeq" id="WP_381436099.1">
    <property type="nucleotide sequence ID" value="NZ_JBHSNO010000007.1"/>
</dbReference>
<dbReference type="InterPro" id="IPR011650">
    <property type="entry name" value="Peptidase_M20_dimer"/>
</dbReference>
<evidence type="ECO:0000313" key="5">
    <source>
        <dbReference type="Proteomes" id="UP001596109"/>
    </source>
</evidence>
<protein>
    <submittedName>
        <fullName evidence="4">Zn-dependent hydrolase</fullName>
    </submittedName>
</protein>
<dbReference type="PANTHER" id="PTHR32494">
    <property type="entry name" value="ALLANTOATE DEIMINASE-RELATED"/>
    <property type="match status" value="1"/>
</dbReference>
<feature type="domain" description="Peptidase M20 dimerisation" evidence="3">
    <location>
        <begin position="214"/>
        <end position="309"/>
    </location>
</feature>
<dbReference type="InterPro" id="IPR010158">
    <property type="entry name" value="Amidase_Cbmase"/>
</dbReference>
<dbReference type="Pfam" id="PF01546">
    <property type="entry name" value="Peptidase_M20"/>
    <property type="match status" value="1"/>
</dbReference>
<accession>A0ABW0TMU8</accession>
<dbReference type="Proteomes" id="UP001596109">
    <property type="component" value="Unassembled WGS sequence"/>
</dbReference>